<dbReference type="Proteomes" id="UP000034805">
    <property type="component" value="Unassembled WGS sequence"/>
</dbReference>
<dbReference type="PANTHER" id="PTHR45775">
    <property type="entry name" value="RAD, GEM/KIR FAMILY MEMBER 2, ISOFORM C"/>
    <property type="match status" value="1"/>
</dbReference>
<name>A0A0P7UKE5_SCLFO</name>
<feature type="region of interest" description="Disordered" evidence="1">
    <location>
        <begin position="1"/>
        <end position="51"/>
    </location>
</feature>
<proteinExistence type="predicted"/>
<dbReference type="AlphaFoldDB" id="A0A0P7UKE5"/>
<evidence type="ECO:0000313" key="3">
    <source>
        <dbReference type="Proteomes" id="UP000034805"/>
    </source>
</evidence>
<reference evidence="2 3" key="1">
    <citation type="submission" date="2015-08" db="EMBL/GenBank/DDBJ databases">
        <title>The genome of the Asian arowana (Scleropages formosus).</title>
        <authorList>
            <person name="Tan M.H."/>
            <person name="Gan H.M."/>
            <person name="Croft L.J."/>
            <person name="Austin C.M."/>
        </authorList>
    </citation>
    <scope>NUCLEOTIDE SEQUENCE [LARGE SCALE GENOMIC DNA]</scope>
    <source>
        <strain evidence="2">Aro1</strain>
    </source>
</reference>
<dbReference type="EMBL" id="JARO02009073">
    <property type="protein sequence ID" value="KPP62003.1"/>
    <property type="molecule type" value="Genomic_DNA"/>
</dbReference>
<evidence type="ECO:0000313" key="2">
    <source>
        <dbReference type="EMBL" id="KPP62003.1"/>
    </source>
</evidence>
<protein>
    <submittedName>
        <fullName evidence="2">Uncharacterized protein</fullName>
    </submittedName>
</protein>
<dbReference type="GO" id="GO:0005886">
    <property type="term" value="C:plasma membrane"/>
    <property type="evidence" value="ECO:0007669"/>
    <property type="project" value="TreeGrafter"/>
</dbReference>
<dbReference type="GO" id="GO:0005246">
    <property type="term" value="F:calcium channel regulator activity"/>
    <property type="evidence" value="ECO:0007669"/>
    <property type="project" value="TreeGrafter"/>
</dbReference>
<dbReference type="PANTHER" id="PTHR45775:SF5">
    <property type="entry name" value="GTP-BINDING PROTEIN REM 2"/>
    <property type="match status" value="1"/>
</dbReference>
<organism evidence="2 3">
    <name type="scientific">Scleropages formosus</name>
    <name type="common">Asian bonytongue</name>
    <name type="synonym">Osteoglossum formosum</name>
    <dbReference type="NCBI Taxonomy" id="113540"/>
    <lineage>
        <taxon>Eukaryota</taxon>
        <taxon>Metazoa</taxon>
        <taxon>Chordata</taxon>
        <taxon>Craniata</taxon>
        <taxon>Vertebrata</taxon>
        <taxon>Euteleostomi</taxon>
        <taxon>Actinopterygii</taxon>
        <taxon>Neopterygii</taxon>
        <taxon>Teleostei</taxon>
        <taxon>Osteoglossocephala</taxon>
        <taxon>Osteoglossomorpha</taxon>
        <taxon>Osteoglossiformes</taxon>
        <taxon>Osteoglossidae</taxon>
        <taxon>Scleropages</taxon>
    </lineage>
</organism>
<sequence length="154" mass="16016">MTLSSAPTLRRGSSPLPLKHQLRREEALSEDSDWASELGGAPAPPISVSSAGDRVLTSAAGGREGGALRVVLLGQNGVGKSSLALALAGDFDRAASVDSDGEGYVRTVTVDDQESTIAIYDNWRQGAAPSVAKKHRPLIGVWLPGDGADRAERV</sequence>
<gene>
    <name evidence="2" type="ORF">Z043_119845</name>
</gene>
<dbReference type="Gene3D" id="3.40.50.300">
    <property type="entry name" value="P-loop containing nucleotide triphosphate hydrolases"/>
    <property type="match status" value="1"/>
</dbReference>
<dbReference type="InterPro" id="IPR051641">
    <property type="entry name" value="RGK_GTP-binding_reg"/>
</dbReference>
<evidence type="ECO:0000256" key="1">
    <source>
        <dbReference type="SAM" id="MobiDB-lite"/>
    </source>
</evidence>
<dbReference type="GO" id="GO:0005525">
    <property type="term" value="F:GTP binding"/>
    <property type="evidence" value="ECO:0007669"/>
    <property type="project" value="TreeGrafter"/>
</dbReference>
<comment type="caution">
    <text evidence="2">The sequence shown here is derived from an EMBL/GenBank/DDBJ whole genome shotgun (WGS) entry which is preliminary data.</text>
</comment>
<dbReference type="InterPro" id="IPR027417">
    <property type="entry name" value="P-loop_NTPase"/>
</dbReference>
<accession>A0A0P7UKE5</accession>
<dbReference type="SUPFAM" id="SSF52540">
    <property type="entry name" value="P-loop containing nucleoside triphosphate hydrolases"/>
    <property type="match status" value="1"/>
</dbReference>